<comment type="caution">
    <text evidence="2">The sequence shown here is derived from an EMBL/GenBank/DDBJ whole genome shotgun (WGS) entry which is preliminary data.</text>
</comment>
<accession>A0AAD6V0M6</accession>
<reference evidence="2" key="1">
    <citation type="submission" date="2023-03" db="EMBL/GenBank/DDBJ databases">
        <title>Massive genome expansion in bonnet fungi (Mycena s.s.) driven by repeated elements and novel gene families across ecological guilds.</title>
        <authorList>
            <consortium name="Lawrence Berkeley National Laboratory"/>
            <person name="Harder C.B."/>
            <person name="Miyauchi S."/>
            <person name="Viragh M."/>
            <person name="Kuo A."/>
            <person name="Thoen E."/>
            <person name="Andreopoulos B."/>
            <person name="Lu D."/>
            <person name="Skrede I."/>
            <person name="Drula E."/>
            <person name="Henrissat B."/>
            <person name="Morin E."/>
            <person name="Kohler A."/>
            <person name="Barry K."/>
            <person name="LaButti K."/>
            <person name="Morin E."/>
            <person name="Salamov A."/>
            <person name="Lipzen A."/>
            <person name="Mereny Z."/>
            <person name="Hegedus B."/>
            <person name="Baldrian P."/>
            <person name="Stursova M."/>
            <person name="Weitz H."/>
            <person name="Taylor A."/>
            <person name="Grigoriev I.V."/>
            <person name="Nagy L.G."/>
            <person name="Martin F."/>
            <person name="Kauserud H."/>
        </authorList>
    </citation>
    <scope>NUCLEOTIDE SEQUENCE</scope>
    <source>
        <strain evidence="2">9144</strain>
    </source>
</reference>
<keyword evidence="3" id="KW-1185">Reference proteome</keyword>
<name>A0AAD6V0M6_9AGAR</name>
<evidence type="ECO:0000256" key="1">
    <source>
        <dbReference type="SAM" id="MobiDB-lite"/>
    </source>
</evidence>
<dbReference type="Proteomes" id="UP001219525">
    <property type="component" value="Unassembled WGS sequence"/>
</dbReference>
<evidence type="ECO:0000313" key="2">
    <source>
        <dbReference type="EMBL" id="KAJ7199217.1"/>
    </source>
</evidence>
<protein>
    <submittedName>
        <fullName evidence="2">Uncharacterized protein</fullName>
    </submittedName>
</protein>
<dbReference type="EMBL" id="JARJCW010000069">
    <property type="protein sequence ID" value="KAJ7199217.1"/>
    <property type="molecule type" value="Genomic_DNA"/>
</dbReference>
<dbReference type="AlphaFoldDB" id="A0AAD6V0M6"/>
<gene>
    <name evidence="2" type="ORF">GGX14DRAFT_662389</name>
</gene>
<sequence>MVRLASPYDVVVRSRTDTQILRAATERLRRFIDRKDSRVKIHVPQADLGELIILIMLVIWILPPTCWERPAYQVVEPGGAVFRGGHRSERAVGVEGRAASRGPRVRATVHLPELSAELTRYDNDRVRKKKLSEKLFRSKTSLGLIMFQITFLGLFFRAYYTDLISRPWMTITGSGWSWAGEGASKKEPEQLAAGAAPTAMLEILYSHCYYSKLQGQTKKIHNNPNFDSLGLGVEPSFRAFCQCQMTSTDCITATRIYVMGMHPMRVLVRVTVQNRKLPLVAPDFVGTHRIVNVPGTDTGNQSYMHGDYVCVRERVWARREAVRDGARRRVTIVAARSAIARAAHVQRRHYALGDSRGAGTIAGAWEKRRVRLPQPSESTASLKGPGARATQRVMFPSSPRGIPPCDDSWTGARI</sequence>
<evidence type="ECO:0000313" key="3">
    <source>
        <dbReference type="Proteomes" id="UP001219525"/>
    </source>
</evidence>
<proteinExistence type="predicted"/>
<organism evidence="2 3">
    <name type="scientific">Mycena pura</name>
    <dbReference type="NCBI Taxonomy" id="153505"/>
    <lineage>
        <taxon>Eukaryota</taxon>
        <taxon>Fungi</taxon>
        <taxon>Dikarya</taxon>
        <taxon>Basidiomycota</taxon>
        <taxon>Agaricomycotina</taxon>
        <taxon>Agaricomycetes</taxon>
        <taxon>Agaricomycetidae</taxon>
        <taxon>Agaricales</taxon>
        <taxon>Marasmiineae</taxon>
        <taxon>Mycenaceae</taxon>
        <taxon>Mycena</taxon>
    </lineage>
</organism>
<feature type="region of interest" description="Disordered" evidence="1">
    <location>
        <begin position="393"/>
        <end position="414"/>
    </location>
</feature>